<gene>
    <name evidence="9" type="primary">LOC113701331</name>
</gene>
<feature type="domain" description="RING-CH-type" evidence="7">
    <location>
        <begin position="55"/>
        <end position="115"/>
    </location>
</feature>
<reference evidence="9" key="2">
    <citation type="submission" date="2025-08" db="UniProtKB">
        <authorList>
            <consortium name="RefSeq"/>
        </authorList>
    </citation>
    <scope>IDENTIFICATION</scope>
    <source>
        <tissue evidence="9">Leaves</tissue>
    </source>
</reference>
<keyword evidence="3" id="KW-0862">Zinc</keyword>
<dbReference type="Gene3D" id="3.30.40.10">
    <property type="entry name" value="Zinc/RING finger domain, C3HC4 (zinc finger)"/>
    <property type="match status" value="1"/>
</dbReference>
<dbReference type="PROSITE" id="PS51292">
    <property type="entry name" value="ZF_RING_CH"/>
    <property type="match status" value="1"/>
</dbReference>
<dbReference type="CDD" id="cd16495">
    <property type="entry name" value="RING_CH-C4HC3_MARCH"/>
    <property type="match status" value="1"/>
</dbReference>
<dbReference type="Pfam" id="PF12428">
    <property type="entry name" value="DUF3675"/>
    <property type="match status" value="1"/>
</dbReference>
<dbReference type="InterPro" id="IPR033275">
    <property type="entry name" value="MARCH-like"/>
</dbReference>
<evidence type="ECO:0000256" key="5">
    <source>
        <dbReference type="SAM" id="Phobius"/>
    </source>
</evidence>
<dbReference type="Proteomes" id="UP001652660">
    <property type="component" value="Chromosome 7e"/>
</dbReference>
<dbReference type="InterPro" id="IPR013083">
    <property type="entry name" value="Znf_RING/FYVE/PHD"/>
</dbReference>
<keyword evidence="1" id="KW-0479">Metal-binding</keyword>
<accession>A0A6P6TJN3</accession>
<evidence type="ECO:0000313" key="8">
    <source>
        <dbReference type="Proteomes" id="UP001652660"/>
    </source>
</evidence>
<dbReference type="PANTHER" id="PTHR23012">
    <property type="entry name" value="RING/FYVE/PHD ZINC FINGER DOMAIN-CONTAINING"/>
    <property type="match status" value="1"/>
</dbReference>
<feature type="transmembrane region" description="Helical" evidence="5">
    <location>
        <begin position="252"/>
        <end position="271"/>
    </location>
</feature>
<dbReference type="RefSeq" id="XP_027077721.2">
    <property type="nucleotide sequence ID" value="XM_027221920.2"/>
</dbReference>
<evidence type="ECO:0000256" key="4">
    <source>
        <dbReference type="PROSITE-ProRule" id="PRU00175"/>
    </source>
</evidence>
<dbReference type="InterPro" id="IPR011016">
    <property type="entry name" value="Znf_RING-CH"/>
</dbReference>
<dbReference type="OrthoDB" id="264354at2759"/>
<dbReference type="PROSITE" id="PS50089">
    <property type="entry name" value="ZF_RING_2"/>
    <property type="match status" value="1"/>
</dbReference>
<dbReference type="SUPFAM" id="SSF57850">
    <property type="entry name" value="RING/U-box"/>
    <property type="match status" value="1"/>
</dbReference>
<protein>
    <submittedName>
        <fullName evidence="9">Uncharacterized protein isoform X1</fullName>
    </submittedName>
</protein>
<name>A0A6P6TJN3_COFAR</name>
<evidence type="ECO:0000313" key="9">
    <source>
        <dbReference type="RefSeq" id="XP_027077721.2"/>
    </source>
</evidence>
<feature type="transmembrane region" description="Helical" evidence="5">
    <location>
        <begin position="208"/>
        <end position="231"/>
    </location>
</feature>
<evidence type="ECO:0000256" key="3">
    <source>
        <dbReference type="ARBA" id="ARBA00022833"/>
    </source>
</evidence>
<evidence type="ECO:0000259" key="7">
    <source>
        <dbReference type="PROSITE" id="PS51292"/>
    </source>
</evidence>
<dbReference type="PANTHER" id="PTHR23012:SF174">
    <property type="entry name" value="OS01G0121200 PROTEIN"/>
    <property type="match status" value="1"/>
</dbReference>
<evidence type="ECO:0000259" key="6">
    <source>
        <dbReference type="PROSITE" id="PS50089"/>
    </source>
</evidence>
<evidence type="ECO:0000256" key="2">
    <source>
        <dbReference type="ARBA" id="ARBA00022771"/>
    </source>
</evidence>
<dbReference type="Pfam" id="PF12906">
    <property type="entry name" value="RINGv"/>
    <property type="match status" value="1"/>
</dbReference>
<dbReference type="GeneID" id="113701331"/>
<reference evidence="8" key="1">
    <citation type="journal article" date="2025" name="Foods">
        <title>Unveiling the Microbial Signatures of Arabica Coffee Cherries: Insights into Ripeness Specific Diversity, Functional Traits, and Implications for Quality and Safety.</title>
        <authorList>
            <consortium name="RefSeq"/>
            <person name="Tenea G.N."/>
            <person name="Cifuentes V."/>
            <person name="Reyes P."/>
            <person name="Cevallos-Vallejos M."/>
        </authorList>
    </citation>
    <scope>NUCLEOTIDE SEQUENCE [LARGE SCALE GENOMIC DNA]</scope>
</reference>
<dbReference type="SMART" id="SM00744">
    <property type="entry name" value="RINGv"/>
    <property type="match status" value="1"/>
</dbReference>
<organism evidence="8 9">
    <name type="scientific">Coffea arabica</name>
    <name type="common">Arabian coffee</name>
    <dbReference type="NCBI Taxonomy" id="13443"/>
    <lineage>
        <taxon>Eukaryota</taxon>
        <taxon>Viridiplantae</taxon>
        <taxon>Streptophyta</taxon>
        <taxon>Embryophyta</taxon>
        <taxon>Tracheophyta</taxon>
        <taxon>Spermatophyta</taxon>
        <taxon>Magnoliopsida</taxon>
        <taxon>eudicotyledons</taxon>
        <taxon>Gunneridae</taxon>
        <taxon>Pentapetalae</taxon>
        <taxon>asterids</taxon>
        <taxon>lamiids</taxon>
        <taxon>Gentianales</taxon>
        <taxon>Rubiaceae</taxon>
        <taxon>Ixoroideae</taxon>
        <taxon>Gardenieae complex</taxon>
        <taxon>Bertiereae - Coffeeae clade</taxon>
        <taxon>Coffeeae</taxon>
        <taxon>Coffea</taxon>
    </lineage>
</organism>
<keyword evidence="8" id="KW-1185">Reference proteome</keyword>
<sequence length="279" mass="31512">MGDHFVLLVDRLLTESTLEAAIQTNNRLQHLSSVANEDNVAKFSPLRMDTDVGTSLPKKLVECRICHDEDEESCMEVPCSCSGSLKYAHRRCVQKWCNEKGDTVCEICRKSFKPGYTAPSPLSHYAGIVRNFRNYPKSGWEISRRGLPNTEFIAMVSADGSFLDPDFDEHPSPSTRSLMCCRIVAIIFIVLLVLRHTLPIIIGGAGEYSLTLFMLVILRTIGILLPIYVMVKAFTAVQRCRHQQFSVSPFQLLWNYMIAIPPSMYCIYSFSKLPPSHIK</sequence>
<proteinExistence type="predicted"/>
<keyword evidence="5" id="KW-0812">Transmembrane</keyword>
<dbReference type="InterPro" id="IPR022143">
    <property type="entry name" value="DUF3675"/>
</dbReference>
<feature type="domain" description="RING-type" evidence="6">
    <location>
        <begin position="63"/>
        <end position="109"/>
    </location>
</feature>
<evidence type="ECO:0000256" key="1">
    <source>
        <dbReference type="ARBA" id="ARBA00022723"/>
    </source>
</evidence>
<keyword evidence="5" id="KW-0472">Membrane</keyword>
<keyword evidence="2 4" id="KW-0863">Zinc-finger</keyword>
<keyword evidence="5" id="KW-1133">Transmembrane helix</keyword>
<dbReference type="InterPro" id="IPR001841">
    <property type="entry name" value="Znf_RING"/>
</dbReference>
<feature type="transmembrane region" description="Helical" evidence="5">
    <location>
        <begin position="183"/>
        <end position="202"/>
    </location>
</feature>